<sequence length="164" mass="17934">MPNHAISRWQAPVHGQVKFNCDASWKKDFGGGYIGIILRNHKGELLNGRKAKVVGQSALICEALALREACLMAKALGLRSAQIESDNKQLISLSVSELVPPWDCDCIIQDITELVLELDLHVIWIPRKVNGAAHWVASFASGSLPQNWVSIIPAELSAILLSDC</sequence>
<proteinExistence type="predicted"/>
<organism evidence="2 3">
    <name type="scientific">Rhododendron griersonianum</name>
    <dbReference type="NCBI Taxonomy" id="479676"/>
    <lineage>
        <taxon>Eukaryota</taxon>
        <taxon>Viridiplantae</taxon>
        <taxon>Streptophyta</taxon>
        <taxon>Embryophyta</taxon>
        <taxon>Tracheophyta</taxon>
        <taxon>Spermatophyta</taxon>
        <taxon>Magnoliopsida</taxon>
        <taxon>eudicotyledons</taxon>
        <taxon>Gunneridae</taxon>
        <taxon>Pentapetalae</taxon>
        <taxon>asterids</taxon>
        <taxon>Ericales</taxon>
        <taxon>Ericaceae</taxon>
        <taxon>Ericoideae</taxon>
        <taxon>Rhodoreae</taxon>
        <taxon>Rhododendron</taxon>
    </lineage>
</organism>
<reference evidence="2" key="1">
    <citation type="submission" date="2020-08" db="EMBL/GenBank/DDBJ databases">
        <title>Plant Genome Project.</title>
        <authorList>
            <person name="Zhang R.-G."/>
        </authorList>
    </citation>
    <scope>NUCLEOTIDE SEQUENCE</scope>
    <source>
        <strain evidence="2">WSP0</strain>
        <tissue evidence="2">Leaf</tissue>
    </source>
</reference>
<dbReference type="PANTHER" id="PTHR47074">
    <property type="entry name" value="BNAC02G40300D PROTEIN"/>
    <property type="match status" value="1"/>
</dbReference>
<comment type="caution">
    <text evidence="2">The sequence shown here is derived from an EMBL/GenBank/DDBJ whole genome shotgun (WGS) entry which is preliminary data.</text>
</comment>
<dbReference type="GO" id="GO:0004523">
    <property type="term" value="F:RNA-DNA hybrid ribonuclease activity"/>
    <property type="evidence" value="ECO:0007669"/>
    <property type="project" value="InterPro"/>
</dbReference>
<dbReference type="InterPro" id="IPR012337">
    <property type="entry name" value="RNaseH-like_sf"/>
</dbReference>
<gene>
    <name evidence="2" type="ORF">RHGRI_013779</name>
</gene>
<keyword evidence="3" id="KW-1185">Reference proteome</keyword>
<dbReference type="Pfam" id="PF13456">
    <property type="entry name" value="RVT_3"/>
    <property type="match status" value="1"/>
</dbReference>
<protein>
    <recommendedName>
        <fullName evidence="1">RNase H type-1 domain-containing protein</fullName>
    </recommendedName>
</protein>
<dbReference type="GO" id="GO:0003676">
    <property type="term" value="F:nucleic acid binding"/>
    <property type="evidence" value="ECO:0007669"/>
    <property type="project" value="InterPro"/>
</dbReference>
<name>A0AAV6K7C7_9ERIC</name>
<dbReference type="AlphaFoldDB" id="A0AAV6K7C7"/>
<evidence type="ECO:0000313" key="2">
    <source>
        <dbReference type="EMBL" id="KAG5548193.1"/>
    </source>
</evidence>
<feature type="domain" description="RNase H type-1" evidence="1">
    <location>
        <begin position="20"/>
        <end position="140"/>
    </location>
</feature>
<dbReference type="InterPro" id="IPR002156">
    <property type="entry name" value="RNaseH_domain"/>
</dbReference>
<dbReference type="Gene3D" id="3.30.420.10">
    <property type="entry name" value="Ribonuclease H-like superfamily/Ribonuclease H"/>
    <property type="match status" value="1"/>
</dbReference>
<dbReference type="InterPro" id="IPR036397">
    <property type="entry name" value="RNaseH_sf"/>
</dbReference>
<evidence type="ECO:0000259" key="1">
    <source>
        <dbReference type="Pfam" id="PF13456"/>
    </source>
</evidence>
<dbReference type="InterPro" id="IPR052929">
    <property type="entry name" value="RNase_H-like_EbsB-rel"/>
</dbReference>
<dbReference type="PANTHER" id="PTHR47074:SF11">
    <property type="entry name" value="REVERSE TRANSCRIPTASE-LIKE PROTEIN"/>
    <property type="match status" value="1"/>
</dbReference>
<dbReference type="InterPro" id="IPR044730">
    <property type="entry name" value="RNase_H-like_dom_plant"/>
</dbReference>
<evidence type="ECO:0000313" key="3">
    <source>
        <dbReference type="Proteomes" id="UP000823749"/>
    </source>
</evidence>
<dbReference type="EMBL" id="JACTNZ010000005">
    <property type="protein sequence ID" value="KAG5548193.1"/>
    <property type="molecule type" value="Genomic_DNA"/>
</dbReference>
<dbReference type="SUPFAM" id="SSF53098">
    <property type="entry name" value="Ribonuclease H-like"/>
    <property type="match status" value="1"/>
</dbReference>
<accession>A0AAV6K7C7</accession>
<dbReference type="Proteomes" id="UP000823749">
    <property type="component" value="Chromosome 5"/>
</dbReference>
<dbReference type="CDD" id="cd06222">
    <property type="entry name" value="RNase_H_like"/>
    <property type="match status" value="1"/>
</dbReference>